<keyword evidence="3" id="KW-1185">Reference proteome</keyword>
<keyword evidence="1" id="KW-0812">Transmembrane</keyword>
<dbReference type="Proteomes" id="UP000077069">
    <property type="component" value="Unassembled WGS sequence"/>
</dbReference>
<dbReference type="GeneID" id="28769920"/>
<dbReference type="EMBL" id="KV441548">
    <property type="protein sequence ID" value="OAG11743.1"/>
    <property type="molecule type" value="Genomic_DNA"/>
</dbReference>
<feature type="transmembrane region" description="Helical" evidence="1">
    <location>
        <begin position="51"/>
        <end position="71"/>
    </location>
</feature>
<feature type="transmembrane region" description="Helical" evidence="1">
    <location>
        <begin position="186"/>
        <end position="203"/>
    </location>
</feature>
<feature type="transmembrane region" description="Helical" evidence="1">
    <location>
        <begin position="215"/>
        <end position="235"/>
    </location>
</feature>
<feature type="transmembrane region" description="Helical" evidence="1">
    <location>
        <begin position="103"/>
        <end position="126"/>
    </location>
</feature>
<dbReference type="InParanoid" id="A0A177CW45"/>
<reference evidence="2 3" key="1">
    <citation type="submission" date="2016-05" db="EMBL/GenBank/DDBJ databases">
        <title>Comparative analysis of secretome profiles of manganese(II)-oxidizing ascomycete fungi.</title>
        <authorList>
            <consortium name="DOE Joint Genome Institute"/>
            <person name="Zeiner C.A."/>
            <person name="Purvine S.O."/>
            <person name="Zink E.M."/>
            <person name="Wu S."/>
            <person name="Pasa-Tolic L."/>
            <person name="Chaput D.L."/>
            <person name="Haridas S."/>
            <person name="Grigoriev I.V."/>
            <person name="Santelli C.M."/>
            <person name="Hansel C.M."/>
        </authorList>
    </citation>
    <scope>NUCLEOTIDE SEQUENCE [LARGE SCALE GENOMIC DNA]</scope>
    <source>
        <strain evidence="2 3">AP3s5-JAC2a</strain>
    </source>
</reference>
<protein>
    <submittedName>
        <fullName evidence="2">Uncharacterized protein</fullName>
    </submittedName>
</protein>
<dbReference type="RefSeq" id="XP_018042108.1">
    <property type="nucleotide sequence ID" value="XM_018186434.1"/>
</dbReference>
<evidence type="ECO:0000256" key="1">
    <source>
        <dbReference type="SAM" id="Phobius"/>
    </source>
</evidence>
<gene>
    <name evidence="2" type="ORF">CC84DRAFT_47954</name>
</gene>
<keyword evidence="1" id="KW-0472">Membrane</keyword>
<accession>A0A177CW45</accession>
<name>A0A177CW45_9PLEO</name>
<evidence type="ECO:0000313" key="2">
    <source>
        <dbReference type="EMBL" id="OAG11743.1"/>
    </source>
</evidence>
<organism evidence="2 3">
    <name type="scientific">Paraphaeosphaeria sporulosa</name>
    <dbReference type="NCBI Taxonomy" id="1460663"/>
    <lineage>
        <taxon>Eukaryota</taxon>
        <taxon>Fungi</taxon>
        <taxon>Dikarya</taxon>
        <taxon>Ascomycota</taxon>
        <taxon>Pezizomycotina</taxon>
        <taxon>Dothideomycetes</taxon>
        <taxon>Pleosporomycetidae</taxon>
        <taxon>Pleosporales</taxon>
        <taxon>Massarineae</taxon>
        <taxon>Didymosphaeriaceae</taxon>
        <taxon>Paraphaeosphaeria</taxon>
    </lineage>
</organism>
<keyword evidence="1" id="KW-1133">Transmembrane helix</keyword>
<evidence type="ECO:0000313" key="3">
    <source>
        <dbReference type="Proteomes" id="UP000077069"/>
    </source>
</evidence>
<proteinExistence type="predicted"/>
<sequence>MVLIINLQESKARVPEVHTIFSDQHLQLQVDLMMTMIRRFANRTRRTINNILWSTTITFAWMALIPSVAAITPSSSDVTVTTLKSGQSTPASDAMRSGLNDGIVGPIICAATSFVFVAVAVTAIVLRWNWNHIEWALMSVSGSVFFLWSRESSVHAASKWIPLMMWVMSSLVHIWTRKRTLPAKRFELYILLVALFTCGMVFLHDTVSQDGPTRAFPLFALLSMFFSELLLRLLIRSVSVEFVTGDGNGAV</sequence>
<dbReference type="AlphaFoldDB" id="A0A177CW45"/>